<reference evidence="1 2" key="1">
    <citation type="journal article" date="2019" name="Sci. Rep.">
        <title>Orb-weaving spider Araneus ventricosus genome elucidates the spidroin gene catalogue.</title>
        <authorList>
            <person name="Kono N."/>
            <person name="Nakamura H."/>
            <person name="Ohtoshi R."/>
            <person name="Moran D.A.P."/>
            <person name="Shinohara A."/>
            <person name="Yoshida Y."/>
            <person name="Fujiwara M."/>
            <person name="Mori M."/>
            <person name="Tomita M."/>
            <person name="Arakawa K."/>
        </authorList>
    </citation>
    <scope>NUCLEOTIDE SEQUENCE [LARGE SCALE GENOMIC DNA]</scope>
</reference>
<dbReference type="PANTHER" id="PTHR22954">
    <property type="entry name" value="RETROVIRAL PROTEASE-RELATED"/>
    <property type="match status" value="1"/>
</dbReference>
<dbReference type="InterPro" id="IPR005312">
    <property type="entry name" value="DUF1759"/>
</dbReference>
<dbReference type="OrthoDB" id="6768980at2759"/>
<proteinExistence type="predicted"/>
<evidence type="ECO:0000313" key="2">
    <source>
        <dbReference type="Proteomes" id="UP000499080"/>
    </source>
</evidence>
<keyword evidence="2" id="KW-1185">Reference proteome</keyword>
<dbReference type="Pfam" id="PF03564">
    <property type="entry name" value="DUF1759"/>
    <property type="match status" value="1"/>
</dbReference>
<accession>A0A4Y2L2I8</accession>
<dbReference type="Proteomes" id="UP000499080">
    <property type="component" value="Unassembled WGS sequence"/>
</dbReference>
<dbReference type="AlphaFoldDB" id="A0A4Y2L2I8"/>
<evidence type="ECO:0008006" key="3">
    <source>
        <dbReference type="Google" id="ProtNLM"/>
    </source>
</evidence>
<name>A0A4Y2L2I8_ARAVE</name>
<dbReference type="EMBL" id="BGPR01116773">
    <property type="protein sequence ID" value="GBN08003.1"/>
    <property type="molecule type" value="Genomic_DNA"/>
</dbReference>
<protein>
    <recommendedName>
        <fullName evidence="3">Retrotransposon gag domain-containing protein</fullName>
    </recommendedName>
</protein>
<sequence>MLLFEKRFELLRLELRKFNGDVKEWLYFWRQFEKIHADSSIEDLDKFQYLLQSTVEGSRAREVIESFPPTGDNYPKANDCLKTRFCRHDLQVEDYVRELLKLVLKNANSNFCSDNLCALYDNLEQQIRALETLGVTTDKSASLLYPLVESCMPEYFLQAWQQS</sequence>
<dbReference type="PANTHER" id="PTHR22954:SF3">
    <property type="entry name" value="PROTEIN CBG08539"/>
    <property type="match status" value="1"/>
</dbReference>
<evidence type="ECO:0000313" key="1">
    <source>
        <dbReference type="EMBL" id="GBN08003.1"/>
    </source>
</evidence>
<gene>
    <name evidence="1" type="ORF">AVEN_215207_1</name>
</gene>
<organism evidence="1 2">
    <name type="scientific">Araneus ventricosus</name>
    <name type="common">Orbweaver spider</name>
    <name type="synonym">Epeira ventricosa</name>
    <dbReference type="NCBI Taxonomy" id="182803"/>
    <lineage>
        <taxon>Eukaryota</taxon>
        <taxon>Metazoa</taxon>
        <taxon>Ecdysozoa</taxon>
        <taxon>Arthropoda</taxon>
        <taxon>Chelicerata</taxon>
        <taxon>Arachnida</taxon>
        <taxon>Araneae</taxon>
        <taxon>Araneomorphae</taxon>
        <taxon>Entelegynae</taxon>
        <taxon>Araneoidea</taxon>
        <taxon>Araneidae</taxon>
        <taxon>Araneus</taxon>
    </lineage>
</organism>
<comment type="caution">
    <text evidence="1">The sequence shown here is derived from an EMBL/GenBank/DDBJ whole genome shotgun (WGS) entry which is preliminary data.</text>
</comment>